<proteinExistence type="predicted"/>
<dbReference type="PANTHER" id="PTHR24198:SF165">
    <property type="entry name" value="ANKYRIN REPEAT-CONTAINING PROTEIN-RELATED"/>
    <property type="match status" value="1"/>
</dbReference>
<organism evidence="4 5">
    <name type="scientific">Didymosphaeria variabile</name>
    <dbReference type="NCBI Taxonomy" id="1932322"/>
    <lineage>
        <taxon>Eukaryota</taxon>
        <taxon>Fungi</taxon>
        <taxon>Dikarya</taxon>
        <taxon>Ascomycota</taxon>
        <taxon>Pezizomycotina</taxon>
        <taxon>Dothideomycetes</taxon>
        <taxon>Pleosporomycetidae</taxon>
        <taxon>Pleosporales</taxon>
        <taxon>Massarineae</taxon>
        <taxon>Didymosphaeriaceae</taxon>
        <taxon>Didymosphaeria</taxon>
    </lineage>
</organism>
<dbReference type="InterPro" id="IPR036770">
    <property type="entry name" value="Ankyrin_rpt-contain_sf"/>
</dbReference>
<keyword evidence="2 3" id="KW-0040">ANK repeat</keyword>
<dbReference type="GeneID" id="80906863"/>
<dbReference type="Gene3D" id="1.25.40.20">
    <property type="entry name" value="Ankyrin repeat-containing domain"/>
    <property type="match status" value="3"/>
</dbReference>
<sequence>MKPLVNDLTSPSLLLEGRISQCPPEKYLGNRIRLQVQVMIESIQAPTSPEIKSHGTSLGSISNFMLFNNWEPDMLHPIHVAALTADEVAINRLSNDPRSVLLSSRGFSPIHFACIGGHLSVLDLLLKSGMEANSGGGRVPTPLHCCVFFNEEEACAAAALLIAHGADPSIEIDEVDWEYHDIQPLGTPRDWAIECRHRSLNQYLLPFEKDEEYMAMIARSFFWELGGDLKEHFREAGKVPSSESHIHSVLQPIAMWIAHGANYSEAMRRTAQLCIEHDQEYGLCKGQNTNWESLMLLINNARFEDDFVLVHAYLDFLPVEEVKRQECDGRTALSDAIYRAQDKRIWTDVIQKLVNMYTIKELEVNVLARHDDPSPPSEVYLSYYKYFPTKFYPYLHWATLHESIIGARILLQKGVEVNQTCSEKNFETPFATCLGQRESADMYNLLLSYGGRMDPRDPTYCDSMLEVHLLRLENDYDFLEIAMRKEKELGTFAQSLHGAFDNAIDLFSSTSRNLPNGSEYLLGSNLTAEHINERDKLGRTLIQKSAKGLSAEVVKLLLEAGADASITFEDETSGNHLTPLEMACITGRSFNRVSYTVESKARLISKRDALPVASELLQWHHARSDGLFEGITKLHLAAYIHSEKDIRVLLDAEYNPEAKGRWPNIPYLVTPKALCRARHDYWSKQTGTQNEDVARASPESGIAPEAPCHSNDPFWDIPVWDVEELDGMDSEVKEFFLSLDFEATAERLRTIDAMLPG</sequence>
<dbReference type="PROSITE" id="PS50088">
    <property type="entry name" value="ANK_REPEAT"/>
    <property type="match status" value="2"/>
</dbReference>
<dbReference type="RefSeq" id="XP_056075608.1">
    <property type="nucleotide sequence ID" value="XM_056212135.1"/>
</dbReference>
<comment type="caution">
    <text evidence="4">The sequence shown here is derived from an EMBL/GenBank/DDBJ whole genome shotgun (WGS) entry which is preliminary data.</text>
</comment>
<evidence type="ECO:0000313" key="4">
    <source>
        <dbReference type="EMBL" id="KAJ4358749.1"/>
    </source>
</evidence>
<feature type="repeat" description="ANK" evidence="3">
    <location>
        <begin position="105"/>
        <end position="137"/>
    </location>
</feature>
<dbReference type="PRINTS" id="PR01415">
    <property type="entry name" value="ANKYRIN"/>
</dbReference>
<evidence type="ECO:0000256" key="2">
    <source>
        <dbReference type="ARBA" id="ARBA00023043"/>
    </source>
</evidence>
<dbReference type="OrthoDB" id="3946338at2759"/>
<keyword evidence="5" id="KW-1185">Reference proteome</keyword>
<dbReference type="AlphaFoldDB" id="A0A9W9CFE1"/>
<dbReference type="EMBL" id="JAPEUX010000002">
    <property type="protein sequence ID" value="KAJ4358749.1"/>
    <property type="molecule type" value="Genomic_DNA"/>
</dbReference>
<dbReference type="SMART" id="SM00248">
    <property type="entry name" value="ANK"/>
    <property type="match status" value="6"/>
</dbReference>
<accession>A0A9W9CFE1</accession>
<dbReference type="PROSITE" id="PS50297">
    <property type="entry name" value="ANK_REP_REGION"/>
    <property type="match status" value="1"/>
</dbReference>
<evidence type="ECO:0000256" key="3">
    <source>
        <dbReference type="PROSITE-ProRule" id="PRU00023"/>
    </source>
</evidence>
<evidence type="ECO:0008006" key="6">
    <source>
        <dbReference type="Google" id="ProtNLM"/>
    </source>
</evidence>
<evidence type="ECO:0000313" key="5">
    <source>
        <dbReference type="Proteomes" id="UP001140513"/>
    </source>
</evidence>
<feature type="repeat" description="ANK" evidence="3">
    <location>
        <begin position="537"/>
        <end position="569"/>
    </location>
</feature>
<evidence type="ECO:0000256" key="1">
    <source>
        <dbReference type="ARBA" id="ARBA00022737"/>
    </source>
</evidence>
<dbReference type="Pfam" id="PF12796">
    <property type="entry name" value="Ank_2"/>
    <property type="match status" value="1"/>
</dbReference>
<gene>
    <name evidence="4" type="ORF">N0V89_003333</name>
</gene>
<dbReference type="SUPFAM" id="SSF48403">
    <property type="entry name" value="Ankyrin repeat"/>
    <property type="match status" value="2"/>
</dbReference>
<dbReference type="Proteomes" id="UP001140513">
    <property type="component" value="Unassembled WGS sequence"/>
</dbReference>
<dbReference type="PANTHER" id="PTHR24198">
    <property type="entry name" value="ANKYRIN REPEAT AND PROTEIN KINASE DOMAIN-CONTAINING PROTEIN"/>
    <property type="match status" value="1"/>
</dbReference>
<dbReference type="InterPro" id="IPR002110">
    <property type="entry name" value="Ankyrin_rpt"/>
</dbReference>
<protein>
    <recommendedName>
        <fullName evidence="6">Ankyrin</fullName>
    </recommendedName>
</protein>
<name>A0A9W9CFE1_9PLEO</name>
<keyword evidence="1" id="KW-0677">Repeat</keyword>
<reference evidence="4" key="1">
    <citation type="submission" date="2022-10" db="EMBL/GenBank/DDBJ databases">
        <title>Tapping the CABI collections for fungal endophytes: first genome assemblies for Collariella, Neodidymelliopsis, Ascochyta clinopodiicola, Didymella pomorum, Didymosphaeria variabile, Neocosmospora piperis and Neocucurbitaria cava.</title>
        <authorList>
            <person name="Hill R."/>
        </authorList>
    </citation>
    <scope>NUCLEOTIDE SEQUENCE</scope>
    <source>
        <strain evidence="4">IMI 356815</strain>
    </source>
</reference>